<dbReference type="InterPro" id="IPR011852">
    <property type="entry name" value="TRAP_TAXI"/>
</dbReference>
<dbReference type="RefSeq" id="WP_102628672.1">
    <property type="nucleotide sequence ID" value="NZ_PDOH01000060.1"/>
</dbReference>
<protein>
    <submittedName>
        <fullName evidence="2">C4-dicarboxylate ABC transporter substrate-binding protein</fullName>
    </submittedName>
</protein>
<dbReference type="OrthoDB" id="9780180at2"/>
<dbReference type="EMBL" id="PNRE01000065">
    <property type="protein sequence ID" value="PMR68538.1"/>
    <property type="molecule type" value="Genomic_DNA"/>
</dbReference>
<reference evidence="2 3" key="1">
    <citation type="submission" date="2018-01" db="EMBL/GenBank/DDBJ databases">
        <title>Halomonas endophytica sp. nov., isolated from storage liquid in the stems of Populus euphratica.</title>
        <authorList>
            <person name="Chen C."/>
        </authorList>
    </citation>
    <scope>NUCLEOTIDE SEQUENCE [LARGE SCALE GENOMIC DNA]</scope>
    <source>
        <strain evidence="2 3">DSM 26881</strain>
    </source>
</reference>
<dbReference type="Pfam" id="PF16868">
    <property type="entry name" value="NMT1_3"/>
    <property type="match status" value="1"/>
</dbReference>
<organism evidence="2 3">
    <name type="scientific">Halomonas heilongjiangensis</name>
    <dbReference type="NCBI Taxonomy" id="1387883"/>
    <lineage>
        <taxon>Bacteria</taxon>
        <taxon>Pseudomonadati</taxon>
        <taxon>Pseudomonadota</taxon>
        <taxon>Gammaproteobacteria</taxon>
        <taxon>Oceanospirillales</taxon>
        <taxon>Halomonadaceae</taxon>
        <taxon>Halomonas</taxon>
    </lineage>
</organism>
<dbReference type="Proteomes" id="UP000235346">
    <property type="component" value="Unassembled WGS sequence"/>
</dbReference>
<evidence type="ECO:0000313" key="2">
    <source>
        <dbReference type="EMBL" id="PMR68538.1"/>
    </source>
</evidence>
<dbReference type="CDD" id="cd13567">
    <property type="entry name" value="PBP2_TtGluBP"/>
    <property type="match status" value="1"/>
</dbReference>
<dbReference type="PANTHER" id="PTHR42941">
    <property type="entry name" value="SLL1037 PROTEIN"/>
    <property type="match status" value="1"/>
</dbReference>
<dbReference type="SUPFAM" id="SSF53850">
    <property type="entry name" value="Periplasmic binding protein-like II"/>
    <property type="match status" value="1"/>
</dbReference>
<feature type="signal peptide" evidence="1">
    <location>
        <begin position="1"/>
        <end position="22"/>
    </location>
</feature>
<proteinExistence type="predicted"/>
<feature type="chain" id="PRO_5014750234" evidence="1">
    <location>
        <begin position="23"/>
        <end position="315"/>
    </location>
</feature>
<dbReference type="Gene3D" id="3.40.190.10">
    <property type="entry name" value="Periplasmic binding protein-like II"/>
    <property type="match status" value="2"/>
</dbReference>
<name>A0A2N7TK68_9GAMM</name>
<dbReference type="NCBIfam" id="TIGR02122">
    <property type="entry name" value="TRAP_TAXI"/>
    <property type="match status" value="1"/>
</dbReference>
<evidence type="ECO:0000256" key="1">
    <source>
        <dbReference type="SAM" id="SignalP"/>
    </source>
</evidence>
<accession>A0A2N7TK68</accession>
<gene>
    <name evidence="2" type="ORF">C1H66_14940</name>
</gene>
<dbReference type="PANTHER" id="PTHR42941:SF1">
    <property type="entry name" value="SLL1037 PROTEIN"/>
    <property type="match status" value="1"/>
</dbReference>
<comment type="caution">
    <text evidence="2">The sequence shown here is derived from an EMBL/GenBank/DDBJ whole genome shotgun (WGS) entry which is preliminary data.</text>
</comment>
<sequence>MKRLIVGLLALALGLVAHHALAQRQFLTIGTASVVGIYYPVGGATSQIINQADIGLRATVEATGGSAFNARALAAGELDLALAQSDVVYQAYEGEAGFEGEAVTQLRTVMGLHAEPLHLVCDRDAGVSSVRDIVGKRVNIGNPGSGIRFTVEQALEVLDISLDDFEAQSLTAPEGVDFLRDGRVDCFFYTIGIGGAALLDISTSQDVVFVPMDDPEFEPLVEELPYFAFTEVPAGTYRGQDEPVTLFGVKALFVTTTDLDEEVVYNITRTILDNLEDFTQIHPALNFLTEEDFLSGLGAPLHPGAERAYQEAGLL</sequence>
<dbReference type="AlphaFoldDB" id="A0A2N7TK68"/>
<evidence type="ECO:0000313" key="3">
    <source>
        <dbReference type="Proteomes" id="UP000235346"/>
    </source>
</evidence>
<keyword evidence="3" id="KW-1185">Reference proteome</keyword>
<keyword evidence="1" id="KW-0732">Signal</keyword>